<reference evidence="1 2" key="1">
    <citation type="submission" date="2018-04" db="EMBL/GenBank/DDBJ databases">
        <title>Genomic Encyclopedia of Type Strains, Phase IV (KMG-IV): sequencing the most valuable type-strain genomes for metagenomic binning, comparative biology and taxonomic classification.</title>
        <authorList>
            <person name="Goeker M."/>
        </authorList>
    </citation>
    <scope>NUCLEOTIDE SEQUENCE [LARGE SCALE GENOMIC DNA]</scope>
    <source>
        <strain evidence="1 2">DSM 45771</strain>
    </source>
</reference>
<dbReference type="RefSeq" id="WP_116708188.1">
    <property type="nucleotide sequence ID" value="NZ_QEKW01000004.1"/>
</dbReference>
<dbReference type="EMBL" id="QEKW01000004">
    <property type="protein sequence ID" value="PVZ11029.1"/>
    <property type="molecule type" value="Genomic_DNA"/>
</dbReference>
<organism evidence="1 2">
    <name type="scientific">Actinomycetospora cinnamomea</name>
    <dbReference type="NCBI Taxonomy" id="663609"/>
    <lineage>
        <taxon>Bacteria</taxon>
        <taxon>Bacillati</taxon>
        <taxon>Actinomycetota</taxon>
        <taxon>Actinomycetes</taxon>
        <taxon>Pseudonocardiales</taxon>
        <taxon>Pseudonocardiaceae</taxon>
        <taxon>Actinomycetospora</taxon>
    </lineage>
</organism>
<dbReference type="OrthoDB" id="3533046at2"/>
<sequence>MTASLPGEREDEHSLAQGASPAAIHAALLPADREVFLAAYGAALDRARSMLHLAPVHELLEEWRRRAILQSDPAAFRRSVRRAAEFFSGEPVPDDEPFEVTRARAGM</sequence>
<keyword evidence="2" id="KW-1185">Reference proteome</keyword>
<protein>
    <submittedName>
        <fullName evidence="1">Uncharacterized protein</fullName>
    </submittedName>
</protein>
<dbReference type="Pfam" id="PF19760">
    <property type="entry name" value="DUF6247"/>
    <property type="match status" value="1"/>
</dbReference>
<evidence type="ECO:0000313" key="2">
    <source>
        <dbReference type="Proteomes" id="UP000245639"/>
    </source>
</evidence>
<comment type="caution">
    <text evidence="1">The sequence shown here is derived from an EMBL/GenBank/DDBJ whole genome shotgun (WGS) entry which is preliminary data.</text>
</comment>
<accession>A0A2U1FFU5</accession>
<proteinExistence type="predicted"/>
<dbReference type="InterPro" id="IPR046214">
    <property type="entry name" value="DUF6247"/>
</dbReference>
<gene>
    <name evidence="1" type="ORF">C8D89_104243</name>
</gene>
<dbReference type="AlphaFoldDB" id="A0A2U1FFU5"/>
<evidence type="ECO:0000313" key="1">
    <source>
        <dbReference type="EMBL" id="PVZ11029.1"/>
    </source>
</evidence>
<name>A0A2U1FFU5_9PSEU</name>
<dbReference type="Proteomes" id="UP000245639">
    <property type="component" value="Unassembled WGS sequence"/>
</dbReference>